<comment type="caution">
    <text evidence="1">The sequence shown here is derived from an EMBL/GenBank/DDBJ whole genome shotgun (WGS) entry which is preliminary data.</text>
</comment>
<protein>
    <submittedName>
        <fullName evidence="1">Type II toxin-antitoxin system VapB family antitoxin</fullName>
    </submittedName>
</protein>
<gene>
    <name evidence="1" type="ORF">VSR83_41335</name>
</gene>
<keyword evidence="2" id="KW-1185">Reference proteome</keyword>
<reference evidence="1" key="1">
    <citation type="submission" date="2024-01" db="EMBL/GenBank/DDBJ databases">
        <title>The diversity of rhizobia nodulating Mimosa spp. in eleven states of Brazil covering several biomes is determined by host plant, location, and edaphic factors.</title>
        <authorList>
            <person name="Rouws L."/>
            <person name="Barauna A."/>
            <person name="Beukes C."/>
            <person name="De Faria S.M."/>
            <person name="Gross E."/>
            <person name="Dos Reis Junior F.B."/>
            <person name="Simon M."/>
            <person name="Maluk M."/>
            <person name="Odee D.W."/>
            <person name="Kenicer G."/>
            <person name="Young J.P.W."/>
            <person name="Reis V.M."/>
            <person name="Zilli J."/>
            <person name="James E.K."/>
        </authorList>
    </citation>
    <scope>NUCLEOTIDE SEQUENCE</scope>
    <source>
        <strain evidence="1">JPY452</strain>
    </source>
</reference>
<accession>A0ACC6RXK7</accession>
<dbReference type="EMBL" id="JAYMRU010000077">
    <property type="protein sequence ID" value="MEM5406337.1"/>
    <property type="molecule type" value="Genomic_DNA"/>
</dbReference>
<name>A0ACC6RXK7_9BURK</name>
<evidence type="ECO:0000313" key="2">
    <source>
        <dbReference type="Proteomes" id="UP001392318"/>
    </source>
</evidence>
<sequence>MTISGGLLVKLGCRNPARGPQAFDVYNSIVLYTFTRRAMRTNIEIDDRLMAEALAATGIRTKREAVELGLKTIIRLKQQEQIRQFRGKLPWEGDLDAMRRDQ</sequence>
<proteinExistence type="predicted"/>
<evidence type="ECO:0000313" key="1">
    <source>
        <dbReference type="EMBL" id="MEM5406337.1"/>
    </source>
</evidence>
<organism evidence="1 2">
    <name type="scientific">Paraburkholderia unamae</name>
    <dbReference type="NCBI Taxonomy" id="219649"/>
    <lineage>
        <taxon>Bacteria</taxon>
        <taxon>Pseudomonadati</taxon>
        <taxon>Pseudomonadota</taxon>
        <taxon>Betaproteobacteria</taxon>
        <taxon>Burkholderiales</taxon>
        <taxon>Burkholderiaceae</taxon>
        <taxon>Paraburkholderia</taxon>
    </lineage>
</organism>
<dbReference type="Proteomes" id="UP001392318">
    <property type="component" value="Unassembled WGS sequence"/>
</dbReference>